<keyword evidence="4" id="KW-0233">DNA recombination</keyword>
<reference evidence="6" key="1">
    <citation type="submission" date="2017-12" db="EMBL/GenBank/DDBJ databases">
        <title>Sequencing the genomes of 1000 Actinobacteria strains.</title>
        <authorList>
            <person name="Klenk H.-P."/>
        </authorList>
    </citation>
    <scope>NUCLEOTIDE SEQUENCE [LARGE SCALE GENOMIC DNA]</scope>
    <source>
        <strain evidence="6">DSM 44228</strain>
    </source>
</reference>
<feature type="transmembrane region" description="Helical" evidence="5">
    <location>
        <begin position="49"/>
        <end position="75"/>
    </location>
</feature>
<dbReference type="STRING" id="994479.GCA_000194155_02068"/>
<keyword evidence="3" id="KW-0175">Coiled coil</keyword>
<keyword evidence="5" id="KW-0472">Membrane</keyword>
<dbReference type="AlphaFoldDB" id="A0A2N3XUR5"/>
<dbReference type="PANTHER" id="PTHR30563">
    <property type="entry name" value="DNA RECOMBINATION PROTEIN RMUC"/>
    <property type="match status" value="1"/>
</dbReference>
<evidence type="ECO:0000256" key="1">
    <source>
        <dbReference type="ARBA" id="ARBA00003416"/>
    </source>
</evidence>
<keyword evidence="5" id="KW-0812">Transmembrane</keyword>
<gene>
    <name evidence="6" type="ORF">A8926_2006</name>
</gene>
<keyword evidence="5" id="KW-1133">Transmembrane helix</keyword>
<evidence type="ECO:0000313" key="6">
    <source>
        <dbReference type="EMBL" id="PKW14395.1"/>
    </source>
</evidence>
<evidence type="ECO:0000256" key="4">
    <source>
        <dbReference type="ARBA" id="ARBA00023172"/>
    </source>
</evidence>
<accession>A0A2N3XUR5</accession>
<evidence type="ECO:0000256" key="5">
    <source>
        <dbReference type="SAM" id="Phobius"/>
    </source>
</evidence>
<dbReference type="Pfam" id="PF02646">
    <property type="entry name" value="RmuC"/>
    <property type="match status" value="1"/>
</dbReference>
<evidence type="ECO:0000256" key="2">
    <source>
        <dbReference type="ARBA" id="ARBA00009840"/>
    </source>
</evidence>
<name>A0A2N3XUR5_SACSN</name>
<organism evidence="6 7">
    <name type="scientific">Saccharopolyspora spinosa</name>
    <dbReference type="NCBI Taxonomy" id="60894"/>
    <lineage>
        <taxon>Bacteria</taxon>
        <taxon>Bacillati</taxon>
        <taxon>Actinomycetota</taxon>
        <taxon>Actinomycetes</taxon>
        <taxon>Pseudonocardiales</taxon>
        <taxon>Pseudonocardiaceae</taxon>
        <taxon>Saccharopolyspora</taxon>
    </lineage>
</organism>
<comment type="function">
    <text evidence="1">Involved in DNA recombination.</text>
</comment>
<evidence type="ECO:0000313" key="7">
    <source>
        <dbReference type="Proteomes" id="UP000233786"/>
    </source>
</evidence>
<dbReference type="EMBL" id="PJNB01000001">
    <property type="protein sequence ID" value="PKW14395.1"/>
    <property type="molecule type" value="Genomic_DNA"/>
</dbReference>
<comment type="caution">
    <text evidence="6">The sequence shown here is derived from an EMBL/GenBank/DDBJ whole genome shotgun (WGS) entry which is preliminary data.</text>
</comment>
<dbReference type="InterPro" id="IPR003798">
    <property type="entry name" value="DNA_recombination_RmuC"/>
</dbReference>
<keyword evidence="7" id="KW-1185">Reference proteome</keyword>
<protein>
    <submittedName>
        <fullName evidence="6">DNA recombination protein RmuC</fullName>
    </submittedName>
</protein>
<proteinExistence type="inferred from homology"/>
<dbReference type="PANTHER" id="PTHR30563:SF0">
    <property type="entry name" value="DNA RECOMBINATION PROTEIN RMUC"/>
    <property type="match status" value="1"/>
</dbReference>
<evidence type="ECO:0000256" key="3">
    <source>
        <dbReference type="ARBA" id="ARBA00023054"/>
    </source>
</evidence>
<dbReference type="Proteomes" id="UP000233786">
    <property type="component" value="Unassembled WGS sequence"/>
</dbReference>
<comment type="similarity">
    <text evidence="2">Belongs to the RmuC family.</text>
</comment>
<dbReference type="GO" id="GO:0006310">
    <property type="term" value="P:DNA recombination"/>
    <property type="evidence" value="ECO:0007669"/>
    <property type="project" value="UniProtKB-KW"/>
</dbReference>
<sequence length="364" mass="39088">MKTAMEIAVQPGGSDGSGIRRRVCGVAVRDVVGCVGHHLSCHGHYRTELVLGTGVLITIVVVLILLFAAALMLIWRLYADSARRTDEALRMVETERSRTAEQQAALRRYEVAFASITGRGELGEQVLVETARSLGLREGIHFTLQTDLAGGGSARPDMVLAVGGGRQVPVDAKASLAVWAEAMETDDPEERTDALRVHVRNIRSRATELAGKGYQKWADAIYGSIMFVPSDAAVVAALDTDPQLLTWLLGKRVFLCGPTGFAVLASASMFAATERTIAEDIEQVRSHAVRSQRAASNAVEAVNLSSTHLQRFVSARRRELDALESFRSTVQPLAEAAGSGDVGTIRHDEDGLVNGVPEHTPNGA</sequence>